<dbReference type="HOGENOM" id="CLU_1727269_0_0_2"/>
<evidence type="ECO:0000313" key="1">
    <source>
        <dbReference type="EMBL" id="AEG18038.1"/>
    </source>
</evidence>
<dbReference type="Proteomes" id="UP000009231">
    <property type="component" value="Chromosome"/>
</dbReference>
<gene>
    <name evidence="1" type="ordered locus">MSWAN_1015</name>
</gene>
<protein>
    <submittedName>
        <fullName evidence="1">Uncharacterized protein</fullName>
    </submittedName>
</protein>
<reference evidence="1 2" key="1">
    <citation type="journal article" date="2014" name="Int. J. Syst. Evol. Microbiol.">
        <title>Methanobacterium paludis sp. nov. and a novel strain of Methanobacterium lacus isolated from northern peatlands.</title>
        <authorList>
            <person name="Cadillo-Quiroz H."/>
            <person name="Brauer S.L."/>
            <person name="Goodson N."/>
            <person name="Yavitt J.B."/>
            <person name="Zinder S.H."/>
        </authorList>
    </citation>
    <scope>NUCLEOTIDE SEQUENCE [LARGE SCALE GENOMIC DNA]</scope>
    <source>
        <strain evidence="2">DSM 25820 / JCM 18151 / SWAN1</strain>
    </source>
</reference>
<organism evidence="1 2">
    <name type="scientific">Methanobacterium paludis (strain DSM 25820 / JCM 18151 / SWAN1)</name>
    <dbReference type="NCBI Taxonomy" id="868131"/>
    <lineage>
        <taxon>Archaea</taxon>
        <taxon>Methanobacteriati</taxon>
        <taxon>Methanobacteriota</taxon>
        <taxon>Methanomada group</taxon>
        <taxon>Methanobacteria</taxon>
        <taxon>Methanobacteriales</taxon>
        <taxon>Methanobacteriaceae</taxon>
        <taxon>Methanobacterium</taxon>
    </lineage>
</organism>
<accession>F6D3P4</accession>
<dbReference type="EMBL" id="CP002772">
    <property type="protein sequence ID" value="AEG18038.1"/>
    <property type="molecule type" value="Genomic_DNA"/>
</dbReference>
<dbReference type="GeneID" id="10668518"/>
<keyword evidence="2" id="KW-1185">Reference proteome</keyword>
<dbReference type="KEGG" id="mew:MSWAN_1015"/>
<proteinExistence type="predicted"/>
<name>F6D3P4_METPW</name>
<dbReference type="AlphaFoldDB" id="F6D3P4"/>
<evidence type="ECO:0000313" key="2">
    <source>
        <dbReference type="Proteomes" id="UP000009231"/>
    </source>
</evidence>
<sequence length="151" mass="17032">MEEKSYGVIFGSNKLDNCKGVFYAVKTDIDEENITFHEGEDGKIVLNCTMKDEEGNIVAKIENSNVNVGKNYDLKEGNPVTVKNKNGEVWLDFEELGSNHFKLNGRFYIFGHKIVATDETLYYDKAEIGKNEFNGNHGFLKINADSFSIGF</sequence>
<dbReference type="eggNOG" id="arCOG06856">
    <property type="taxonomic scope" value="Archaea"/>
</dbReference>
<dbReference type="RefSeq" id="WP_013825540.1">
    <property type="nucleotide sequence ID" value="NC_015574.1"/>
</dbReference>